<comment type="caution">
    <text evidence="2">The sequence shown here is derived from an EMBL/GenBank/DDBJ whole genome shotgun (WGS) entry which is preliminary data.</text>
</comment>
<sequence length="132" mass="14683">MSTDTLTRPVRANDHIPEVDDENPFIPKAEEAVCSSKVKQASGHRRKATTAAITAPCQIIWKDKQLSKERTQPLVISQPKTWQPLTVSELQSKRKSTHHLTLIESKGKGLGLGFGLVLGKNETDRQTDRLTD</sequence>
<feature type="region of interest" description="Disordered" evidence="1">
    <location>
        <begin position="1"/>
        <end position="24"/>
    </location>
</feature>
<dbReference type="AlphaFoldDB" id="A0A9D4HJJ3"/>
<dbReference type="Proteomes" id="UP000828390">
    <property type="component" value="Unassembled WGS sequence"/>
</dbReference>
<keyword evidence="3" id="KW-1185">Reference proteome</keyword>
<organism evidence="2 3">
    <name type="scientific">Dreissena polymorpha</name>
    <name type="common">Zebra mussel</name>
    <name type="synonym">Mytilus polymorpha</name>
    <dbReference type="NCBI Taxonomy" id="45954"/>
    <lineage>
        <taxon>Eukaryota</taxon>
        <taxon>Metazoa</taxon>
        <taxon>Spiralia</taxon>
        <taxon>Lophotrochozoa</taxon>
        <taxon>Mollusca</taxon>
        <taxon>Bivalvia</taxon>
        <taxon>Autobranchia</taxon>
        <taxon>Heteroconchia</taxon>
        <taxon>Euheterodonta</taxon>
        <taxon>Imparidentia</taxon>
        <taxon>Neoheterodontei</taxon>
        <taxon>Myida</taxon>
        <taxon>Dreissenoidea</taxon>
        <taxon>Dreissenidae</taxon>
        <taxon>Dreissena</taxon>
    </lineage>
</organism>
<dbReference type="EMBL" id="JAIWYP010000013">
    <property type="protein sequence ID" value="KAH3719793.1"/>
    <property type="molecule type" value="Genomic_DNA"/>
</dbReference>
<evidence type="ECO:0000256" key="1">
    <source>
        <dbReference type="SAM" id="MobiDB-lite"/>
    </source>
</evidence>
<evidence type="ECO:0000313" key="3">
    <source>
        <dbReference type="Proteomes" id="UP000828390"/>
    </source>
</evidence>
<reference evidence="2" key="2">
    <citation type="submission" date="2020-11" db="EMBL/GenBank/DDBJ databases">
        <authorList>
            <person name="McCartney M.A."/>
            <person name="Auch B."/>
            <person name="Kono T."/>
            <person name="Mallez S."/>
            <person name="Becker A."/>
            <person name="Gohl D.M."/>
            <person name="Silverstein K.A.T."/>
            <person name="Koren S."/>
            <person name="Bechman K.B."/>
            <person name="Herman A."/>
            <person name="Abrahante J.E."/>
            <person name="Garbe J."/>
        </authorList>
    </citation>
    <scope>NUCLEOTIDE SEQUENCE</scope>
    <source>
        <strain evidence="2">Duluth1</strain>
        <tissue evidence="2">Whole animal</tissue>
    </source>
</reference>
<proteinExistence type="predicted"/>
<protein>
    <submittedName>
        <fullName evidence="2">Uncharacterized protein</fullName>
    </submittedName>
</protein>
<reference evidence="2" key="1">
    <citation type="journal article" date="2019" name="bioRxiv">
        <title>The Genome of the Zebra Mussel, Dreissena polymorpha: A Resource for Invasive Species Research.</title>
        <authorList>
            <person name="McCartney M.A."/>
            <person name="Auch B."/>
            <person name="Kono T."/>
            <person name="Mallez S."/>
            <person name="Zhang Y."/>
            <person name="Obille A."/>
            <person name="Becker A."/>
            <person name="Abrahante J.E."/>
            <person name="Garbe J."/>
            <person name="Badalamenti J.P."/>
            <person name="Herman A."/>
            <person name="Mangelson H."/>
            <person name="Liachko I."/>
            <person name="Sullivan S."/>
            <person name="Sone E.D."/>
            <person name="Koren S."/>
            <person name="Silverstein K.A.T."/>
            <person name="Beckman K.B."/>
            <person name="Gohl D.M."/>
        </authorList>
    </citation>
    <scope>NUCLEOTIDE SEQUENCE</scope>
    <source>
        <strain evidence="2">Duluth1</strain>
        <tissue evidence="2">Whole animal</tissue>
    </source>
</reference>
<gene>
    <name evidence="2" type="ORF">DPMN_062667</name>
</gene>
<accession>A0A9D4HJJ3</accession>
<evidence type="ECO:0000313" key="2">
    <source>
        <dbReference type="EMBL" id="KAH3719793.1"/>
    </source>
</evidence>
<name>A0A9D4HJJ3_DREPO</name>